<dbReference type="EMBL" id="ML769513">
    <property type="protein sequence ID" value="KAE9396433.1"/>
    <property type="molecule type" value="Genomic_DNA"/>
</dbReference>
<feature type="transmembrane region" description="Helical" evidence="1">
    <location>
        <begin position="132"/>
        <end position="151"/>
    </location>
</feature>
<protein>
    <submittedName>
        <fullName evidence="2">Uncharacterized protein</fullName>
    </submittedName>
</protein>
<feature type="transmembrane region" description="Helical" evidence="1">
    <location>
        <begin position="163"/>
        <end position="184"/>
    </location>
</feature>
<keyword evidence="1" id="KW-1133">Transmembrane helix</keyword>
<evidence type="ECO:0000313" key="3">
    <source>
        <dbReference type="Proteomes" id="UP000799118"/>
    </source>
</evidence>
<dbReference type="OrthoDB" id="2744793at2759"/>
<feature type="transmembrane region" description="Helical" evidence="1">
    <location>
        <begin position="204"/>
        <end position="224"/>
    </location>
</feature>
<sequence length="336" mass="36975">MAPEESEQIALAGTVIFQNISSMIFGIGLFGFYILAFIISMYIMILCIYWQYSITLTPTYLKPHCRQKENNRRAHKSMIALLLTGFAMTVLVTCAEIASNLLLVKFGFVVALPGGLMAQELASSLKIVVTNILANWSGSFMLLIADTAIVWRAWALWAGNRLITWTLLIILLADIGVNIADAIVDTKVDINLGNISTNTASATLDSLTPALNLSVNIVATLLIARRAWTYHQSTRAIVRNKKTQVQAILLLMVESGAILGMIQLSSTIVQVVDTRHPVLVSPLEDAKYFFGRFYIYSAVLNPIALVILVQTGTTYEQSFHLEDVPSLEIDSGPNFS</sequence>
<dbReference type="AlphaFoldDB" id="A0A6A4HFA9"/>
<organism evidence="2 3">
    <name type="scientific">Gymnopus androsaceus JB14</name>
    <dbReference type="NCBI Taxonomy" id="1447944"/>
    <lineage>
        <taxon>Eukaryota</taxon>
        <taxon>Fungi</taxon>
        <taxon>Dikarya</taxon>
        <taxon>Basidiomycota</taxon>
        <taxon>Agaricomycotina</taxon>
        <taxon>Agaricomycetes</taxon>
        <taxon>Agaricomycetidae</taxon>
        <taxon>Agaricales</taxon>
        <taxon>Marasmiineae</taxon>
        <taxon>Omphalotaceae</taxon>
        <taxon>Gymnopus</taxon>
    </lineage>
</organism>
<keyword evidence="1" id="KW-0472">Membrane</keyword>
<feature type="transmembrane region" description="Helical" evidence="1">
    <location>
        <begin position="245"/>
        <end position="269"/>
    </location>
</feature>
<feature type="transmembrane region" description="Helical" evidence="1">
    <location>
        <begin position="79"/>
        <end position="112"/>
    </location>
</feature>
<evidence type="ECO:0000256" key="1">
    <source>
        <dbReference type="SAM" id="Phobius"/>
    </source>
</evidence>
<feature type="transmembrane region" description="Helical" evidence="1">
    <location>
        <begin position="289"/>
        <end position="309"/>
    </location>
</feature>
<reference evidence="2" key="1">
    <citation type="journal article" date="2019" name="Environ. Microbiol.">
        <title>Fungal ecological strategies reflected in gene transcription - a case study of two litter decomposers.</title>
        <authorList>
            <person name="Barbi F."/>
            <person name="Kohler A."/>
            <person name="Barry K."/>
            <person name="Baskaran P."/>
            <person name="Daum C."/>
            <person name="Fauchery L."/>
            <person name="Ihrmark K."/>
            <person name="Kuo A."/>
            <person name="LaButti K."/>
            <person name="Lipzen A."/>
            <person name="Morin E."/>
            <person name="Grigoriev I.V."/>
            <person name="Henrissat B."/>
            <person name="Lindahl B."/>
            <person name="Martin F."/>
        </authorList>
    </citation>
    <scope>NUCLEOTIDE SEQUENCE</scope>
    <source>
        <strain evidence="2">JB14</strain>
    </source>
</reference>
<keyword evidence="3" id="KW-1185">Reference proteome</keyword>
<dbReference type="Proteomes" id="UP000799118">
    <property type="component" value="Unassembled WGS sequence"/>
</dbReference>
<gene>
    <name evidence="2" type="ORF">BT96DRAFT_977462</name>
</gene>
<evidence type="ECO:0000313" key="2">
    <source>
        <dbReference type="EMBL" id="KAE9396433.1"/>
    </source>
</evidence>
<keyword evidence="1" id="KW-0812">Transmembrane</keyword>
<proteinExistence type="predicted"/>
<feature type="transmembrane region" description="Helical" evidence="1">
    <location>
        <begin position="20"/>
        <end position="50"/>
    </location>
</feature>
<name>A0A6A4HFA9_9AGAR</name>
<accession>A0A6A4HFA9</accession>